<dbReference type="InterPro" id="IPR001173">
    <property type="entry name" value="Glyco_trans_2-like"/>
</dbReference>
<dbReference type="Proteomes" id="UP000050416">
    <property type="component" value="Unassembled WGS sequence"/>
</dbReference>
<proteinExistence type="predicted"/>
<feature type="domain" description="Glycosyltransferase 2-like" evidence="1">
    <location>
        <begin position="6"/>
        <end position="169"/>
    </location>
</feature>
<evidence type="ECO:0000313" key="3">
    <source>
        <dbReference type="Proteomes" id="UP000050416"/>
    </source>
</evidence>
<dbReference type="AlphaFoldDB" id="A0A0P8BAE6"/>
<dbReference type="Pfam" id="PF00535">
    <property type="entry name" value="Glycos_transf_2"/>
    <property type="match status" value="1"/>
</dbReference>
<dbReference type="PATRIC" id="fig|1305731.5.peg.3281"/>
<dbReference type="Gene3D" id="3.90.550.10">
    <property type="entry name" value="Spore Coat Polysaccharide Biosynthesis Protein SpsA, Chain A"/>
    <property type="match status" value="1"/>
</dbReference>
<dbReference type="GO" id="GO:0016758">
    <property type="term" value="F:hexosyltransferase activity"/>
    <property type="evidence" value="ECO:0007669"/>
    <property type="project" value="UniProtKB-ARBA"/>
</dbReference>
<keyword evidence="2" id="KW-0808">Transferase</keyword>
<gene>
    <name evidence="2" type="ORF">HLUCCX14_02465</name>
</gene>
<dbReference type="EMBL" id="LJZQ01000002">
    <property type="protein sequence ID" value="KPQ30440.1"/>
    <property type="molecule type" value="Genomic_DNA"/>
</dbReference>
<protein>
    <submittedName>
        <fullName evidence="2">Glycosyltransferases involved in cell wall biogenesis</fullName>
    </submittedName>
</protein>
<comment type="caution">
    <text evidence="2">The sequence shown here is derived from an EMBL/GenBank/DDBJ whole genome shotgun (WGS) entry which is preliminary data.</text>
</comment>
<dbReference type="InterPro" id="IPR029044">
    <property type="entry name" value="Nucleotide-diphossugar_trans"/>
</dbReference>
<accession>A0A0P8BAE6</accession>
<dbReference type="SUPFAM" id="SSF53448">
    <property type="entry name" value="Nucleotide-diphospho-sugar transferases"/>
    <property type="match status" value="1"/>
</dbReference>
<name>A0A0P8BAE6_9GAMM</name>
<reference evidence="2 3" key="1">
    <citation type="submission" date="2015-09" db="EMBL/GenBank/DDBJ databases">
        <title>Identification and resolution of microdiversity through metagenomic sequencing of parallel consortia.</title>
        <authorList>
            <person name="Nelson W.C."/>
            <person name="Romine M.F."/>
            <person name="Lindemann S.R."/>
        </authorList>
    </citation>
    <scope>NUCLEOTIDE SEQUENCE [LARGE SCALE GENOMIC DNA]</scope>
    <source>
        <strain evidence="2">HL-55</strain>
    </source>
</reference>
<dbReference type="OrthoDB" id="396512at2"/>
<sequence>MKPLVSVLTPAYNRAAFIREAVESVLNQTYDNIESIVIDDGSTDETYSILQEYEDAGRLRLLTHKNRQNRGQSASLNLGLKAATGDYIVILDSDDRLHQDKIQKQVEFLEQNPGIGMVYGQAMVIDEGGKELFPIPPDNHVESGDPNHLLLDCYMALPGGAMVRKTVFDRAGFFEEDFRASQDHDMVIRLAEAAPFAFMKGTAFYYRKHDDTISSQGLERRWRAGFEILSRAAARYPYERSTLRKRRALLHFRMGQVYWKQGSVGRSALHILLAGFGDPVRAVKVILGFEKPN</sequence>
<evidence type="ECO:0000259" key="1">
    <source>
        <dbReference type="Pfam" id="PF00535"/>
    </source>
</evidence>
<evidence type="ECO:0000313" key="2">
    <source>
        <dbReference type="EMBL" id="KPQ30440.1"/>
    </source>
</evidence>
<dbReference type="STRING" id="1305731.GCA_000934705_01379"/>
<dbReference type="PANTHER" id="PTHR22916">
    <property type="entry name" value="GLYCOSYLTRANSFERASE"/>
    <property type="match status" value="1"/>
</dbReference>
<dbReference type="PANTHER" id="PTHR22916:SF3">
    <property type="entry name" value="UDP-GLCNAC:BETAGAL BETA-1,3-N-ACETYLGLUCOSAMINYLTRANSFERASE-LIKE PROTEIN 1"/>
    <property type="match status" value="1"/>
</dbReference>
<organism evidence="2 3">
    <name type="scientific">Marinobacter excellens HL-55</name>
    <dbReference type="NCBI Taxonomy" id="1305731"/>
    <lineage>
        <taxon>Bacteria</taxon>
        <taxon>Pseudomonadati</taxon>
        <taxon>Pseudomonadota</taxon>
        <taxon>Gammaproteobacteria</taxon>
        <taxon>Pseudomonadales</taxon>
        <taxon>Marinobacteraceae</taxon>
        <taxon>Marinobacter</taxon>
    </lineage>
</organism>